<gene>
    <name evidence="7" type="ORF">FYJ39_19545</name>
</gene>
<dbReference type="Pfam" id="PF13520">
    <property type="entry name" value="AA_permease_2"/>
    <property type="match status" value="1"/>
</dbReference>
<organism evidence="7 8">
    <name type="scientific">Clostridium porci</name>
    <dbReference type="NCBI Taxonomy" id="2605778"/>
    <lineage>
        <taxon>Bacteria</taxon>
        <taxon>Bacillati</taxon>
        <taxon>Bacillota</taxon>
        <taxon>Clostridia</taxon>
        <taxon>Eubacteriales</taxon>
        <taxon>Clostridiaceae</taxon>
        <taxon>Clostridium</taxon>
    </lineage>
</organism>
<feature type="transmembrane region" description="Helical" evidence="6">
    <location>
        <begin position="236"/>
        <end position="259"/>
    </location>
</feature>
<keyword evidence="2" id="KW-1003">Cell membrane</keyword>
<name>A0A7X2NPG6_9CLOT</name>
<keyword evidence="3 6" id="KW-0812">Transmembrane</keyword>
<dbReference type="PIRSF" id="PIRSF006060">
    <property type="entry name" value="AA_transporter"/>
    <property type="match status" value="1"/>
</dbReference>
<keyword evidence="8" id="KW-1185">Reference proteome</keyword>
<feature type="transmembrane region" description="Helical" evidence="6">
    <location>
        <begin position="388"/>
        <end position="406"/>
    </location>
</feature>
<dbReference type="AlphaFoldDB" id="A0A7X2NPG6"/>
<feature type="transmembrane region" description="Helical" evidence="6">
    <location>
        <begin position="86"/>
        <end position="110"/>
    </location>
</feature>
<evidence type="ECO:0000256" key="5">
    <source>
        <dbReference type="ARBA" id="ARBA00023136"/>
    </source>
</evidence>
<dbReference type="InterPro" id="IPR002293">
    <property type="entry name" value="AA/rel_permease1"/>
</dbReference>
<reference evidence="7 8" key="1">
    <citation type="submission" date="2019-08" db="EMBL/GenBank/DDBJ databases">
        <title>In-depth cultivation of the pig gut microbiome towards novel bacterial diversity and tailored functional studies.</title>
        <authorList>
            <person name="Wylensek D."/>
            <person name="Hitch T.C.A."/>
            <person name="Clavel T."/>
        </authorList>
    </citation>
    <scope>NUCLEOTIDE SEQUENCE [LARGE SCALE GENOMIC DNA]</scope>
    <source>
        <strain evidence="7 8">WCA-389-WT-23D1</strain>
    </source>
</reference>
<dbReference type="InterPro" id="IPR050367">
    <property type="entry name" value="APC_superfamily"/>
</dbReference>
<proteinExistence type="predicted"/>
<dbReference type="GO" id="GO:0005886">
    <property type="term" value="C:plasma membrane"/>
    <property type="evidence" value="ECO:0007669"/>
    <property type="project" value="UniProtKB-SubCell"/>
</dbReference>
<feature type="transmembrane region" description="Helical" evidence="6">
    <location>
        <begin position="199"/>
        <end position="224"/>
    </location>
</feature>
<dbReference type="Proteomes" id="UP000429958">
    <property type="component" value="Unassembled WGS sequence"/>
</dbReference>
<feature type="transmembrane region" description="Helical" evidence="6">
    <location>
        <begin position="412"/>
        <end position="432"/>
    </location>
</feature>
<evidence type="ECO:0000256" key="1">
    <source>
        <dbReference type="ARBA" id="ARBA00004651"/>
    </source>
</evidence>
<dbReference type="Gene3D" id="1.20.1740.10">
    <property type="entry name" value="Amino acid/polyamine transporter I"/>
    <property type="match status" value="1"/>
</dbReference>
<dbReference type="RefSeq" id="WP_154474023.1">
    <property type="nucleotide sequence ID" value="NZ_VUMD01000033.1"/>
</dbReference>
<comment type="caution">
    <text evidence="7">The sequence shown here is derived from an EMBL/GenBank/DDBJ whole genome shotgun (WGS) entry which is preliminary data.</text>
</comment>
<sequence length="437" mass="47515">MMKKLSKLDLIALVIGSVIGWGAFYLPGTKFLIESGVINTAIGFFIGWGLIFFIQVAYHTMMHHHKETGGEFSYTFTHLGKKHGFIVGWALSFCYLTLIPLNATAVALVLKEVVPGASWGYLYTMAGYPVYISDLLISTLVILFFFCLNRKGIAISMVFQKVIISLLFIIIVAISLYMLCKGNIEQFNTTYLAHYQLDVQAILKVVAIIPFLFVGFDIVPQVLTDLGFPAKSAVKITVLATGAGVLIYNLLNVITALAFTPGEAGSQTWASGSAVLAYLGWAGFLALCVALFAAVVGGINGFMVGSSRVLASLAAYGLLPASFAKENQYHVAEKSLKFVTFISMLLPLLGRVVIIYIVDLSSLMAAVTYAYVCYISAKVAEHTLEKRFSQFGFCISNVFAGLLLIPGSPSQLSTVSLAILVIWILLGLIYFMKVKSK</sequence>
<dbReference type="GO" id="GO:0022857">
    <property type="term" value="F:transmembrane transporter activity"/>
    <property type="evidence" value="ECO:0007669"/>
    <property type="project" value="InterPro"/>
</dbReference>
<feature type="transmembrane region" description="Helical" evidence="6">
    <location>
        <begin position="38"/>
        <end position="58"/>
    </location>
</feature>
<dbReference type="PANTHER" id="PTHR42770">
    <property type="entry name" value="AMINO ACID TRANSPORTER-RELATED"/>
    <property type="match status" value="1"/>
</dbReference>
<dbReference type="PANTHER" id="PTHR42770:SF7">
    <property type="entry name" value="MEMBRANE PROTEIN"/>
    <property type="match status" value="1"/>
</dbReference>
<dbReference type="EMBL" id="VUMD01000033">
    <property type="protein sequence ID" value="MSS38640.1"/>
    <property type="molecule type" value="Genomic_DNA"/>
</dbReference>
<evidence type="ECO:0000256" key="4">
    <source>
        <dbReference type="ARBA" id="ARBA00022989"/>
    </source>
</evidence>
<evidence type="ECO:0000313" key="7">
    <source>
        <dbReference type="EMBL" id="MSS38640.1"/>
    </source>
</evidence>
<feature type="transmembrane region" description="Helical" evidence="6">
    <location>
        <begin position="161"/>
        <end position="179"/>
    </location>
</feature>
<evidence type="ECO:0000313" key="8">
    <source>
        <dbReference type="Proteomes" id="UP000429958"/>
    </source>
</evidence>
<evidence type="ECO:0000256" key="6">
    <source>
        <dbReference type="SAM" id="Phobius"/>
    </source>
</evidence>
<feature type="transmembrane region" description="Helical" evidence="6">
    <location>
        <begin position="279"/>
        <end position="303"/>
    </location>
</feature>
<keyword evidence="4 6" id="KW-1133">Transmembrane helix</keyword>
<feature type="transmembrane region" description="Helical" evidence="6">
    <location>
        <begin position="363"/>
        <end position="381"/>
    </location>
</feature>
<evidence type="ECO:0000256" key="2">
    <source>
        <dbReference type="ARBA" id="ARBA00022475"/>
    </source>
</evidence>
<protein>
    <submittedName>
        <fullName evidence="7">APC family permease</fullName>
    </submittedName>
</protein>
<evidence type="ECO:0000256" key="3">
    <source>
        <dbReference type="ARBA" id="ARBA00022692"/>
    </source>
</evidence>
<feature type="transmembrane region" description="Helical" evidence="6">
    <location>
        <begin position="7"/>
        <end position="26"/>
    </location>
</feature>
<comment type="subcellular location">
    <subcellularLocation>
        <location evidence="1">Cell membrane</location>
        <topology evidence="1">Multi-pass membrane protein</topology>
    </subcellularLocation>
</comment>
<keyword evidence="5 6" id="KW-0472">Membrane</keyword>
<accession>A0A7X2NPG6</accession>
<feature type="transmembrane region" description="Helical" evidence="6">
    <location>
        <begin position="130"/>
        <end position="149"/>
    </location>
</feature>